<gene>
    <name evidence="2" type="ORF">SD70_16790</name>
</gene>
<dbReference type="Pfam" id="PF00583">
    <property type="entry name" value="Acetyltransf_1"/>
    <property type="match status" value="1"/>
</dbReference>
<accession>A0ABR5AGT6</accession>
<dbReference type="PROSITE" id="PS51186">
    <property type="entry name" value="GNAT"/>
    <property type="match status" value="1"/>
</dbReference>
<evidence type="ECO:0000259" key="1">
    <source>
        <dbReference type="PROSITE" id="PS51186"/>
    </source>
</evidence>
<dbReference type="Gene3D" id="3.40.630.30">
    <property type="match status" value="1"/>
</dbReference>
<sequence length="183" mass="20860">MLTMRTVNHWDEELWRLAEPIYTAAFPPAASKKPGLIRNMLERRICFLHVALRDGRPVAMAVTAKDKRYNALVIDYLAVAASVRRQGVGRDFVEHIASWAAGEQLLGGIIIEVEADANEANAERIRFWQRCGFTPTDYVHTYIWVPEPYRAMYRKLAPDAELPADGKALFRAVTDFHQKAYRG</sequence>
<comment type="caution">
    <text evidence="2">The sequence shown here is derived from an EMBL/GenBank/DDBJ whole genome shotgun (WGS) entry which is preliminary data.</text>
</comment>
<dbReference type="Proteomes" id="UP000031967">
    <property type="component" value="Unassembled WGS sequence"/>
</dbReference>
<name>A0ABR5AGT6_9BACL</name>
<protein>
    <recommendedName>
        <fullName evidence="1">N-acetyltransferase domain-containing protein</fullName>
    </recommendedName>
</protein>
<evidence type="ECO:0000313" key="2">
    <source>
        <dbReference type="EMBL" id="KIL39948.1"/>
    </source>
</evidence>
<dbReference type="InterPro" id="IPR000182">
    <property type="entry name" value="GNAT_dom"/>
</dbReference>
<dbReference type="EMBL" id="JXAK01000029">
    <property type="protein sequence ID" value="KIL39948.1"/>
    <property type="molecule type" value="Genomic_DNA"/>
</dbReference>
<proteinExistence type="predicted"/>
<dbReference type="CDD" id="cd04301">
    <property type="entry name" value="NAT_SF"/>
    <property type="match status" value="1"/>
</dbReference>
<feature type="domain" description="N-acetyltransferase" evidence="1">
    <location>
        <begin position="2"/>
        <end position="158"/>
    </location>
</feature>
<evidence type="ECO:0000313" key="3">
    <source>
        <dbReference type="Proteomes" id="UP000031967"/>
    </source>
</evidence>
<dbReference type="SUPFAM" id="SSF55729">
    <property type="entry name" value="Acyl-CoA N-acyltransferases (Nat)"/>
    <property type="match status" value="1"/>
</dbReference>
<organism evidence="2 3">
    <name type="scientific">Gordoniibacillus kamchatkensis</name>
    <dbReference type="NCBI Taxonomy" id="1590651"/>
    <lineage>
        <taxon>Bacteria</taxon>
        <taxon>Bacillati</taxon>
        <taxon>Bacillota</taxon>
        <taxon>Bacilli</taxon>
        <taxon>Bacillales</taxon>
        <taxon>Paenibacillaceae</taxon>
        <taxon>Gordoniibacillus</taxon>
    </lineage>
</organism>
<dbReference type="RefSeq" id="WP_041048747.1">
    <property type="nucleotide sequence ID" value="NZ_JXAK01000029.1"/>
</dbReference>
<keyword evidence="3" id="KW-1185">Reference proteome</keyword>
<reference evidence="2 3" key="1">
    <citation type="submission" date="2014-12" db="EMBL/GenBank/DDBJ databases">
        <title>Draft genome sequence of Paenibacillus kamchatkensis strain B-2647.</title>
        <authorList>
            <person name="Karlyshev A.V."/>
            <person name="Kudryashova E.B."/>
        </authorList>
    </citation>
    <scope>NUCLEOTIDE SEQUENCE [LARGE SCALE GENOMIC DNA]</scope>
    <source>
        <strain evidence="2 3">VKM B-2647</strain>
    </source>
</reference>
<dbReference type="InterPro" id="IPR016181">
    <property type="entry name" value="Acyl_CoA_acyltransferase"/>
</dbReference>